<evidence type="ECO:0000313" key="2">
    <source>
        <dbReference type="Proteomes" id="UP000501690"/>
    </source>
</evidence>
<protein>
    <submittedName>
        <fullName evidence="1">Uncharacterized protein</fullName>
    </submittedName>
</protein>
<dbReference type="EMBL" id="CP039351">
    <property type="protein sequence ID" value="QCD99655.1"/>
    <property type="molecule type" value="Genomic_DNA"/>
</dbReference>
<organism evidence="1 2">
    <name type="scientific">Vigna unguiculata</name>
    <name type="common">Cowpea</name>
    <dbReference type="NCBI Taxonomy" id="3917"/>
    <lineage>
        <taxon>Eukaryota</taxon>
        <taxon>Viridiplantae</taxon>
        <taxon>Streptophyta</taxon>
        <taxon>Embryophyta</taxon>
        <taxon>Tracheophyta</taxon>
        <taxon>Spermatophyta</taxon>
        <taxon>Magnoliopsida</taxon>
        <taxon>eudicotyledons</taxon>
        <taxon>Gunneridae</taxon>
        <taxon>Pentapetalae</taxon>
        <taxon>rosids</taxon>
        <taxon>fabids</taxon>
        <taxon>Fabales</taxon>
        <taxon>Fabaceae</taxon>
        <taxon>Papilionoideae</taxon>
        <taxon>50 kb inversion clade</taxon>
        <taxon>NPAAA clade</taxon>
        <taxon>indigoferoid/millettioid clade</taxon>
        <taxon>Phaseoleae</taxon>
        <taxon>Vigna</taxon>
    </lineage>
</organism>
<name>A0A4D6ME70_VIGUN</name>
<gene>
    <name evidence="1" type="ORF">DEO72_LG7g939</name>
</gene>
<keyword evidence="2" id="KW-1185">Reference proteome</keyword>
<evidence type="ECO:0000313" key="1">
    <source>
        <dbReference type="EMBL" id="QCD99655.1"/>
    </source>
</evidence>
<dbReference type="AlphaFoldDB" id="A0A4D6ME70"/>
<dbReference type="Proteomes" id="UP000501690">
    <property type="component" value="Linkage Group LG7"/>
</dbReference>
<sequence>MASSSSSCKRIKRMATKHRDLDIDGWISDPEAQANFNSSFRNRKIINHKHVELPFFCTHAGILAHRGFPGANRLDIYQACLRDPTTKRDYSIFHASGTKKDERVLAFIIAWILVPRNGNHAQLTTEDVFLIHAFKSNILIDWSEVVSDTMQKAFKLHNYPLPYAVFLCKVLEHYEVDFSREASYTPNHTSLIGANALHHMGMAFRGNIWCFKDELDTDLTDTAEPSFAASKTQYE</sequence>
<accession>A0A4D6ME70</accession>
<reference evidence="1 2" key="1">
    <citation type="submission" date="2019-04" db="EMBL/GenBank/DDBJ databases">
        <title>An improved genome assembly and genetic linkage map for asparagus bean, Vigna unguiculata ssp. sesquipedialis.</title>
        <authorList>
            <person name="Xia Q."/>
            <person name="Zhang R."/>
            <person name="Dong Y."/>
        </authorList>
    </citation>
    <scope>NUCLEOTIDE SEQUENCE [LARGE SCALE GENOMIC DNA]</scope>
    <source>
        <tissue evidence="1">Leaf</tissue>
    </source>
</reference>
<proteinExistence type="predicted"/>